<dbReference type="STRING" id="996801.BW723_04310"/>
<dbReference type="RefSeq" id="WP_068361803.1">
    <property type="nucleotide sequence ID" value="NZ_CP019337.1"/>
</dbReference>
<dbReference type="Gene3D" id="3.40.720.10">
    <property type="entry name" value="Alkaline Phosphatase, subunit A"/>
    <property type="match status" value="1"/>
</dbReference>
<accession>A0A1B8TV86</accession>
<evidence type="ECO:0000256" key="1">
    <source>
        <dbReference type="ARBA" id="ARBA00001913"/>
    </source>
</evidence>
<evidence type="ECO:0000259" key="7">
    <source>
        <dbReference type="Pfam" id="PF00884"/>
    </source>
</evidence>
<evidence type="ECO:0000313" key="8">
    <source>
        <dbReference type="EMBL" id="OBY63419.1"/>
    </source>
</evidence>
<protein>
    <submittedName>
        <fullName evidence="8">Sulfatase</fullName>
    </submittedName>
</protein>
<organism evidence="8 9">
    <name type="scientific">Polaribacter reichenbachii</name>
    <dbReference type="NCBI Taxonomy" id="996801"/>
    <lineage>
        <taxon>Bacteria</taxon>
        <taxon>Pseudomonadati</taxon>
        <taxon>Bacteroidota</taxon>
        <taxon>Flavobacteriia</taxon>
        <taxon>Flavobacteriales</taxon>
        <taxon>Flavobacteriaceae</taxon>
    </lineage>
</organism>
<evidence type="ECO:0000313" key="9">
    <source>
        <dbReference type="Proteomes" id="UP000092612"/>
    </source>
</evidence>
<dbReference type="Pfam" id="PF00884">
    <property type="entry name" value="Sulfatase"/>
    <property type="match status" value="1"/>
</dbReference>
<keyword evidence="5" id="KW-0378">Hydrolase</keyword>
<dbReference type="Proteomes" id="UP000092612">
    <property type="component" value="Unassembled WGS sequence"/>
</dbReference>
<name>A0A1B8TV86_9FLAO</name>
<feature type="domain" description="Sulfatase N-terminal" evidence="7">
    <location>
        <begin position="26"/>
        <end position="393"/>
    </location>
</feature>
<dbReference type="InterPro" id="IPR050738">
    <property type="entry name" value="Sulfatase"/>
</dbReference>
<keyword evidence="4" id="KW-0732">Signal</keyword>
<dbReference type="PANTHER" id="PTHR42693:SF42">
    <property type="entry name" value="ARYLSULFATASE G"/>
    <property type="match status" value="1"/>
</dbReference>
<dbReference type="GO" id="GO:0046872">
    <property type="term" value="F:metal ion binding"/>
    <property type="evidence" value="ECO:0007669"/>
    <property type="project" value="UniProtKB-KW"/>
</dbReference>
<dbReference type="GO" id="GO:0004065">
    <property type="term" value="F:arylsulfatase activity"/>
    <property type="evidence" value="ECO:0007669"/>
    <property type="project" value="TreeGrafter"/>
</dbReference>
<dbReference type="Gene3D" id="3.30.1120.10">
    <property type="match status" value="1"/>
</dbReference>
<evidence type="ECO:0000256" key="3">
    <source>
        <dbReference type="ARBA" id="ARBA00022723"/>
    </source>
</evidence>
<dbReference type="KEGG" id="prn:BW723_04310"/>
<evidence type="ECO:0000256" key="2">
    <source>
        <dbReference type="ARBA" id="ARBA00008779"/>
    </source>
</evidence>
<dbReference type="EMBL" id="LSFL01000035">
    <property type="protein sequence ID" value="OBY63419.1"/>
    <property type="molecule type" value="Genomic_DNA"/>
</dbReference>
<sequence>MKKILTFLILVCFVVNIDAQKKDKRPNVIVILADDIGVGDISKYRRLHSNNIILETPSIDNLAKDGMMFTDAHSPAALCATSRYAIMTGNSNFRSTAPWGVWSGYAKSVIRKDQMTLGKLMKQANYNTAFFGKWHLGTTFKTKDNPDQLYFDKNGKVDYNVDISKIIIGPKQLGFDYSLSLPAGIQGPPYAFYENHEWMKLKSDSKIQMIDNDFMKNINLKLDKNPGYGDSNWNPHNVGGILATKAVNYIAKNANKEKPFFMYYCSQAVHVPHAPIDKLDGKKIKGTTPSLHLDMVKELDTQMGMLVAELKKQGVYENTVFIFTSDNGGLMKKNTIKSGHKVSDIYRGSKNKFHEGGHRVPFIVTWPNVVKKNQQSAKPILGQDIMATIAAIANQKLSNDVAQDSYNLYTVLLNKEKKEQRSHLMIQGGSAHHVIIIEDGWKLVIKVDKKDKSNKTRTPVALFDLNTNISENEKYNFITSTKHQEKVKYLFATYNKTRDSNASTSVH</sequence>
<keyword evidence="6" id="KW-0106">Calcium</keyword>
<dbReference type="OrthoDB" id="9765065at2"/>
<keyword evidence="9" id="KW-1185">Reference proteome</keyword>
<comment type="cofactor">
    <cofactor evidence="1">
        <name>Ca(2+)</name>
        <dbReference type="ChEBI" id="CHEBI:29108"/>
    </cofactor>
</comment>
<evidence type="ECO:0000256" key="5">
    <source>
        <dbReference type="ARBA" id="ARBA00022801"/>
    </source>
</evidence>
<dbReference type="PANTHER" id="PTHR42693">
    <property type="entry name" value="ARYLSULFATASE FAMILY MEMBER"/>
    <property type="match status" value="1"/>
</dbReference>
<dbReference type="InterPro" id="IPR017850">
    <property type="entry name" value="Alkaline_phosphatase_core_sf"/>
</dbReference>
<reference evidence="9" key="1">
    <citation type="submission" date="2016-02" db="EMBL/GenBank/DDBJ databases">
        <title>Paenibacillus sp. LPB0068, isolated from Crassostrea gigas.</title>
        <authorList>
            <person name="Shin S.-K."/>
            <person name="Yi H."/>
        </authorList>
    </citation>
    <scope>NUCLEOTIDE SEQUENCE [LARGE SCALE GENOMIC DNA]</scope>
    <source>
        <strain evidence="9">KCTC 23969</strain>
    </source>
</reference>
<evidence type="ECO:0000256" key="4">
    <source>
        <dbReference type="ARBA" id="ARBA00022729"/>
    </source>
</evidence>
<dbReference type="SUPFAM" id="SSF53649">
    <property type="entry name" value="Alkaline phosphatase-like"/>
    <property type="match status" value="1"/>
</dbReference>
<proteinExistence type="inferred from homology"/>
<dbReference type="AlphaFoldDB" id="A0A1B8TV86"/>
<evidence type="ECO:0000256" key="6">
    <source>
        <dbReference type="ARBA" id="ARBA00022837"/>
    </source>
</evidence>
<comment type="similarity">
    <text evidence="2">Belongs to the sulfatase family.</text>
</comment>
<keyword evidence="3" id="KW-0479">Metal-binding</keyword>
<dbReference type="InterPro" id="IPR000917">
    <property type="entry name" value="Sulfatase_N"/>
</dbReference>
<comment type="caution">
    <text evidence="8">The sequence shown here is derived from an EMBL/GenBank/DDBJ whole genome shotgun (WGS) entry which is preliminary data.</text>
</comment>
<gene>
    <name evidence="8" type="ORF">LPB301_11400</name>
</gene>
<dbReference type="CDD" id="cd16143">
    <property type="entry name" value="ARS_like"/>
    <property type="match status" value="1"/>
</dbReference>